<dbReference type="GO" id="GO:0016042">
    <property type="term" value="P:lipid catabolic process"/>
    <property type="evidence" value="ECO:0007669"/>
    <property type="project" value="UniProtKB-KW"/>
</dbReference>
<evidence type="ECO:0000256" key="5">
    <source>
        <dbReference type="ARBA" id="ARBA00029903"/>
    </source>
</evidence>
<organism evidence="7">
    <name type="scientific">Culicoides sonorensis</name>
    <name type="common">Biting midge</name>
    <dbReference type="NCBI Taxonomy" id="179676"/>
    <lineage>
        <taxon>Eukaryota</taxon>
        <taxon>Metazoa</taxon>
        <taxon>Ecdysozoa</taxon>
        <taxon>Arthropoda</taxon>
        <taxon>Hexapoda</taxon>
        <taxon>Insecta</taxon>
        <taxon>Pterygota</taxon>
        <taxon>Neoptera</taxon>
        <taxon>Endopterygota</taxon>
        <taxon>Diptera</taxon>
        <taxon>Nematocera</taxon>
        <taxon>Chironomoidea</taxon>
        <taxon>Ceratopogonidae</taxon>
        <taxon>Ceratopogoninae</taxon>
        <taxon>Culicoides</taxon>
        <taxon>Monoculicoides</taxon>
    </lineage>
</organism>
<proteinExistence type="predicted"/>
<evidence type="ECO:0000256" key="3">
    <source>
        <dbReference type="ARBA" id="ARBA00022963"/>
    </source>
</evidence>
<sequence>MNTFNVKLIIFGLITLISSHIILCDFISDADDKILSSEEILEQIPDNIDNDESWINDNYDENLNHINRHRHKSKYERNWTQNYGHDNFLLTDYLVDGEMERRISFNGITAKETSLGNNSKSISLWQLSDGKAFVQVIFTSEHQLIDCEYVRQRELVRHFLTKFYREVNQAKSHNFTSLNTNNIPHHHKVHLSDHEFRQYIDNGILTSEMDDIQSNFDEFGVSAKFEDEVGSFGLRKLSYKKLESDNDLPEDIRQWMDVKTLRVMCNKRHRQMKKLAAAISSSNESEKQEAEEHLNRQKRALADWFLAPNTKWCGRGNQAEKYNHLGGYSRADACCRKHDHCKFVIKGMTTKWNLFNYRPYTISHCSCDIRKKRDLSSLLRIPGTKWCGAGWSASKYSEMGGLSRADRCCRKHDTTCPYWILGFETKYGLFNWRVGTLMHCSCDERFRTCLKMADSADANMVGRVFFNVLQTKCFVLKPEKICKERSWWGQCTKKGIRKRAHIRDNRKF</sequence>
<dbReference type="Gene3D" id="1.20.90.10">
    <property type="entry name" value="Phospholipase A2 domain"/>
    <property type="match status" value="2"/>
</dbReference>
<keyword evidence="3" id="KW-0442">Lipid degradation</keyword>
<dbReference type="CDD" id="cd04704">
    <property type="entry name" value="PLA2_bee_venom_like"/>
    <property type="match status" value="1"/>
</dbReference>
<dbReference type="EC" id="3.1.1.4" evidence="2"/>
<gene>
    <name evidence="7" type="primary">CSON005801</name>
</gene>
<feature type="domain" description="Phospholipase A2-like central" evidence="6">
    <location>
        <begin position="381"/>
        <end position="476"/>
    </location>
</feature>
<evidence type="ECO:0000259" key="6">
    <source>
        <dbReference type="Pfam" id="PF05826"/>
    </source>
</evidence>
<evidence type="ECO:0000313" key="7">
    <source>
        <dbReference type="EMBL" id="SSX21978.1"/>
    </source>
</evidence>
<dbReference type="SUPFAM" id="SSF48619">
    <property type="entry name" value="Phospholipase A2, PLA2"/>
    <property type="match status" value="2"/>
</dbReference>
<dbReference type="InterPro" id="IPR016090">
    <property type="entry name" value="PLA2-like_dom"/>
</dbReference>
<dbReference type="OMA" id="PFYIEAF"/>
<dbReference type="InterPro" id="IPR036444">
    <property type="entry name" value="PLipase_A2_dom_sf"/>
</dbReference>
<dbReference type="PANTHER" id="PTHR12253">
    <property type="entry name" value="RH14732P"/>
    <property type="match status" value="1"/>
</dbReference>
<dbReference type="EMBL" id="UFQT01000223">
    <property type="protein sequence ID" value="SSX21978.1"/>
    <property type="molecule type" value="Genomic_DNA"/>
</dbReference>
<dbReference type="Pfam" id="PF05826">
    <property type="entry name" value="Phospholip_A2_2"/>
    <property type="match status" value="2"/>
</dbReference>
<dbReference type="GO" id="GO:0004623">
    <property type="term" value="F:phospholipase A2 activity"/>
    <property type="evidence" value="ECO:0007669"/>
    <property type="project" value="UniProtKB-EC"/>
</dbReference>
<protein>
    <recommendedName>
        <fullName evidence="2">phospholipase A2</fullName>
        <ecNumber evidence="2">3.1.1.4</ecNumber>
    </recommendedName>
    <alternativeName>
        <fullName evidence="5">Phosphatidylcholine 2-acylhydrolase</fullName>
    </alternativeName>
</protein>
<dbReference type="GO" id="GO:0006644">
    <property type="term" value="P:phospholipid metabolic process"/>
    <property type="evidence" value="ECO:0007669"/>
    <property type="project" value="InterPro"/>
</dbReference>
<comment type="cofactor">
    <cofactor evidence="1">
        <name>Ca(2+)</name>
        <dbReference type="ChEBI" id="CHEBI:29108"/>
    </cofactor>
</comment>
<name>A0A336M7G0_CULSO</name>
<reference evidence="7" key="1">
    <citation type="submission" date="2018-07" db="EMBL/GenBank/DDBJ databases">
        <authorList>
            <person name="Quirk P.G."/>
            <person name="Krulwich T.A."/>
        </authorList>
    </citation>
    <scope>NUCLEOTIDE SEQUENCE</scope>
</reference>
<dbReference type="VEuPathDB" id="VectorBase:CSON005801"/>
<keyword evidence="4" id="KW-0443">Lipid metabolism</keyword>
<feature type="domain" description="Phospholipase A2-like central" evidence="6">
    <location>
        <begin position="307"/>
        <end position="373"/>
    </location>
</feature>
<evidence type="ECO:0000256" key="1">
    <source>
        <dbReference type="ARBA" id="ARBA00001913"/>
    </source>
</evidence>
<evidence type="ECO:0000256" key="2">
    <source>
        <dbReference type="ARBA" id="ARBA00013278"/>
    </source>
</evidence>
<dbReference type="AlphaFoldDB" id="A0A336M7G0"/>
<dbReference type="CDD" id="cd00618">
    <property type="entry name" value="PLA2_like"/>
    <property type="match status" value="1"/>
</dbReference>
<evidence type="ECO:0000256" key="4">
    <source>
        <dbReference type="ARBA" id="ARBA00023098"/>
    </source>
</evidence>
<dbReference type="GO" id="GO:0050482">
    <property type="term" value="P:arachidonate secretion"/>
    <property type="evidence" value="ECO:0007669"/>
    <property type="project" value="InterPro"/>
</dbReference>
<accession>A0A336M7G0</accession>